<reference evidence="2 3" key="1">
    <citation type="submission" date="2016-10" db="EMBL/GenBank/DDBJ databases">
        <authorList>
            <person name="de Groot N.N."/>
        </authorList>
    </citation>
    <scope>NUCLEOTIDE SEQUENCE [LARGE SCALE GENOMIC DNA]</scope>
    <source>
        <strain evidence="2 3">DSM 23421</strain>
    </source>
</reference>
<evidence type="ECO:0000259" key="1">
    <source>
        <dbReference type="Pfam" id="PF12804"/>
    </source>
</evidence>
<organism evidence="2 3">
    <name type="scientific">Pricia antarctica</name>
    <dbReference type="NCBI Taxonomy" id="641691"/>
    <lineage>
        <taxon>Bacteria</taxon>
        <taxon>Pseudomonadati</taxon>
        <taxon>Bacteroidota</taxon>
        <taxon>Flavobacteriia</taxon>
        <taxon>Flavobacteriales</taxon>
        <taxon>Flavobacteriaceae</taxon>
        <taxon>Pricia</taxon>
    </lineage>
</organism>
<dbReference type="PANTHER" id="PTHR43777:SF1">
    <property type="entry name" value="MOLYBDENUM COFACTOR CYTIDYLYLTRANSFERASE"/>
    <property type="match status" value="1"/>
</dbReference>
<dbReference type="CDD" id="cd04182">
    <property type="entry name" value="GT_2_like_f"/>
    <property type="match status" value="1"/>
</dbReference>
<dbReference type="STRING" id="641691.SAMN05421636_106363"/>
<dbReference type="InterPro" id="IPR025877">
    <property type="entry name" value="MobA-like_NTP_Trfase"/>
</dbReference>
<evidence type="ECO:0000313" key="3">
    <source>
        <dbReference type="Proteomes" id="UP000199109"/>
    </source>
</evidence>
<protein>
    <submittedName>
        <fullName evidence="2">Molybdenum cofactor cytidylyltransferase</fullName>
    </submittedName>
</protein>
<dbReference type="RefSeq" id="WP_091869792.1">
    <property type="nucleotide sequence ID" value="NZ_FNAO01000006.1"/>
</dbReference>
<evidence type="ECO:0000313" key="2">
    <source>
        <dbReference type="EMBL" id="SDE68396.1"/>
    </source>
</evidence>
<dbReference type="SUPFAM" id="SSF53448">
    <property type="entry name" value="Nucleotide-diphospho-sugar transferases"/>
    <property type="match status" value="1"/>
</dbReference>
<dbReference type="Pfam" id="PF12804">
    <property type="entry name" value="NTP_transf_3"/>
    <property type="match status" value="1"/>
</dbReference>
<proteinExistence type="predicted"/>
<dbReference type="PANTHER" id="PTHR43777">
    <property type="entry name" value="MOLYBDENUM COFACTOR CYTIDYLYLTRANSFERASE"/>
    <property type="match status" value="1"/>
</dbReference>
<dbReference type="OrthoDB" id="9779263at2"/>
<dbReference type="Proteomes" id="UP000199109">
    <property type="component" value="Unassembled WGS sequence"/>
</dbReference>
<dbReference type="EMBL" id="FNAO01000006">
    <property type="protein sequence ID" value="SDE68396.1"/>
    <property type="molecule type" value="Genomic_DNA"/>
</dbReference>
<sequence>MTFPKKIAIVILAAGASSRMGEAKQLLPWQDTTLLGNAIRNAKASHANSVTVVLGANAEAIRNEISESQIAIVENRGWASGLGSSIACGTIFLLRKKNKPKGILVMLADQPLIDPAYLNAMMAVFNPRQEMIIATAYEDRAGVPALFSKDYYKKLTNLDDDFGAKKIIDCDKKKVSILNFGKITVDIDTKSDYKKVNKDLS</sequence>
<keyword evidence="2" id="KW-0548">Nucleotidyltransferase</keyword>
<keyword evidence="2" id="KW-0808">Transferase</keyword>
<dbReference type="AlphaFoldDB" id="A0A1G7EY52"/>
<keyword evidence="3" id="KW-1185">Reference proteome</keyword>
<dbReference type="Gene3D" id="3.90.550.10">
    <property type="entry name" value="Spore Coat Polysaccharide Biosynthesis Protein SpsA, Chain A"/>
    <property type="match status" value="1"/>
</dbReference>
<feature type="domain" description="MobA-like NTP transferase" evidence="1">
    <location>
        <begin position="10"/>
        <end position="169"/>
    </location>
</feature>
<accession>A0A1G7EY52</accession>
<dbReference type="InterPro" id="IPR029044">
    <property type="entry name" value="Nucleotide-diphossugar_trans"/>
</dbReference>
<dbReference type="GO" id="GO:0016779">
    <property type="term" value="F:nucleotidyltransferase activity"/>
    <property type="evidence" value="ECO:0007669"/>
    <property type="project" value="UniProtKB-KW"/>
</dbReference>
<name>A0A1G7EY52_9FLAO</name>
<gene>
    <name evidence="2" type="ORF">SAMN05421636_106363</name>
</gene>